<dbReference type="InterPro" id="IPR008972">
    <property type="entry name" value="Cupredoxin"/>
</dbReference>
<evidence type="ECO:0000313" key="4">
    <source>
        <dbReference type="Proteomes" id="UP001219568"/>
    </source>
</evidence>
<organism evidence="3 4">
    <name type="scientific">Penicillium canescens</name>
    <dbReference type="NCBI Taxonomy" id="5083"/>
    <lineage>
        <taxon>Eukaryota</taxon>
        <taxon>Fungi</taxon>
        <taxon>Dikarya</taxon>
        <taxon>Ascomycota</taxon>
        <taxon>Pezizomycotina</taxon>
        <taxon>Eurotiomycetes</taxon>
        <taxon>Eurotiomycetidae</taxon>
        <taxon>Eurotiales</taxon>
        <taxon>Aspergillaceae</taxon>
        <taxon>Penicillium</taxon>
    </lineage>
</organism>
<protein>
    <recommendedName>
        <fullName evidence="5">Plastocyanin-like domain-containing protein</fullName>
    </recommendedName>
</protein>
<dbReference type="InterPro" id="IPR011706">
    <property type="entry name" value="Cu-oxidase_C"/>
</dbReference>
<dbReference type="GO" id="GO:0016491">
    <property type="term" value="F:oxidoreductase activity"/>
    <property type="evidence" value="ECO:0007669"/>
    <property type="project" value="InterPro"/>
</dbReference>
<reference evidence="3" key="1">
    <citation type="journal article" date="2023" name="IMA Fungus">
        <title>Comparative genomic study of the Penicillium genus elucidates a diverse pangenome and 15 lateral gene transfer events.</title>
        <authorList>
            <person name="Petersen C."/>
            <person name="Sorensen T."/>
            <person name="Nielsen M.R."/>
            <person name="Sondergaard T.E."/>
            <person name="Sorensen J.L."/>
            <person name="Fitzpatrick D.A."/>
            <person name="Frisvad J.C."/>
            <person name="Nielsen K.L."/>
        </authorList>
    </citation>
    <scope>NUCLEOTIDE SEQUENCE</scope>
    <source>
        <strain evidence="3">IBT 15450</strain>
    </source>
</reference>
<dbReference type="AlphaFoldDB" id="A0AAD6I1A8"/>
<dbReference type="SUPFAM" id="SSF49503">
    <property type="entry name" value="Cupredoxins"/>
    <property type="match status" value="2"/>
</dbReference>
<evidence type="ECO:0008006" key="5">
    <source>
        <dbReference type="Google" id="ProtNLM"/>
    </source>
</evidence>
<feature type="domain" description="Plastocyanin-like" evidence="1">
    <location>
        <begin position="1"/>
        <end position="47"/>
    </location>
</feature>
<dbReference type="InterPro" id="IPR001117">
    <property type="entry name" value="Cu-oxidase_2nd"/>
</dbReference>
<feature type="domain" description="Plastocyanin-like" evidence="2">
    <location>
        <begin position="134"/>
        <end position="196"/>
    </location>
</feature>
<dbReference type="Pfam" id="PF00394">
    <property type="entry name" value="Cu-oxidase"/>
    <property type="match status" value="1"/>
</dbReference>
<comment type="caution">
    <text evidence="3">The sequence shown here is derived from an EMBL/GenBank/DDBJ whole genome shotgun (WGS) entry which is preliminary data.</text>
</comment>
<name>A0AAD6I1A8_PENCN</name>
<dbReference type="Gene3D" id="2.60.40.420">
    <property type="entry name" value="Cupredoxins - blue copper proteins"/>
    <property type="match status" value="3"/>
</dbReference>
<sequence>MTVIANGLVPIQPYKTNVLNIAMGQRYNVIGKVDQVSVAKNFRLQCLLGKREPNQRHGNDILRWLASTPSTTGYSFTDSCVDEDMSNLTPIVSETVFSPFYNKSEAVSLGKNGGSLYRWKLNSTSMHVNWTDSTLWGVYRGHRSWTNTSGVVELPHNNVWTYVVIEMSMSVPHPIHLHGHDVVVLAQESGTVTRPCCLKIDTWSSHSKQTTIGWHTEEGFAIQFVKRYNEIKPLIDYDNLHANCQTWDAFENRLNVEEDDSGI</sequence>
<dbReference type="Pfam" id="PF07731">
    <property type="entry name" value="Cu-oxidase_2"/>
    <property type="match status" value="1"/>
</dbReference>
<evidence type="ECO:0000313" key="3">
    <source>
        <dbReference type="EMBL" id="KAJ6023623.1"/>
    </source>
</evidence>
<dbReference type="EMBL" id="JAQJZL010000016">
    <property type="protein sequence ID" value="KAJ6023623.1"/>
    <property type="molecule type" value="Genomic_DNA"/>
</dbReference>
<dbReference type="Proteomes" id="UP001219568">
    <property type="component" value="Unassembled WGS sequence"/>
</dbReference>
<proteinExistence type="predicted"/>
<evidence type="ECO:0000259" key="1">
    <source>
        <dbReference type="Pfam" id="PF00394"/>
    </source>
</evidence>
<evidence type="ECO:0000259" key="2">
    <source>
        <dbReference type="Pfam" id="PF07731"/>
    </source>
</evidence>
<keyword evidence="4" id="KW-1185">Reference proteome</keyword>
<reference evidence="3" key="2">
    <citation type="submission" date="2023-01" db="EMBL/GenBank/DDBJ databases">
        <authorList>
            <person name="Petersen C."/>
        </authorList>
    </citation>
    <scope>NUCLEOTIDE SEQUENCE</scope>
    <source>
        <strain evidence="3">IBT 15450</strain>
    </source>
</reference>
<accession>A0AAD6I1A8</accession>
<gene>
    <name evidence="3" type="ORF">N7460_014018</name>
</gene>
<dbReference type="GO" id="GO:0005507">
    <property type="term" value="F:copper ion binding"/>
    <property type="evidence" value="ECO:0007669"/>
    <property type="project" value="InterPro"/>
</dbReference>